<protein>
    <submittedName>
        <fullName evidence="2">Uncharacterized protein</fullName>
    </submittedName>
</protein>
<reference evidence="2" key="1">
    <citation type="journal article" date="2021" name="Proc. Natl. Acad. Sci. U.S.A.">
        <title>A Catalog of Tens of Thousands of Viruses from Human Metagenomes Reveals Hidden Associations with Chronic Diseases.</title>
        <authorList>
            <person name="Tisza M.J."/>
            <person name="Buck C.B."/>
        </authorList>
    </citation>
    <scope>NUCLEOTIDE SEQUENCE</scope>
    <source>
        <strain evidence="2">CtFRY1</strain>
    </source>
</reference>
<sequence>MHTYAIFAHKTNGTKTGQIPRGTERDVPPSPPVLPRFSADRDRRDKAQSFRLDGGQWPPSSETE</sequence>
<feature type="region of interest" description="Disordered" evidence="1">
    <location>
        <begin position="1"/>
        <end position="64"/>
    </location>
</feature>
<name>A0A8S5STN1_9CAUD</name>
<proteinExistence type="predicted"/>
<dbReference type="EMBL" id="BK032676">
    <property type="protein sequence ID" value="DAF54302.1"/>
    <property type="molecule type" value="Genomic_DNA"/>
</dbReference>
<feature type="compositionally biased region" description="Basic and acidic residues" evidence="1">
    <location>
        <begin position="38"/>
        <end position="48"/>
    </location>
</feature>
<organism evidence="2">
    <name type="scientific">Siphoviridae sp. ctFRY1</name>
    <dbReference type="NCBI Taxonomy" id="2827820"/>
    <lineage>
        <taxon>Viruses</taxon>
        <taxon>Duplodnaviria</taxon>
        <taxon>Heunggongvirae</taxon>
        <taxon>Uroviricota</taxon>
        <taxon>Caudoviricetes</taxon>
    </lineage>
</organism>
<accession>A0A8S5STN1</accession>
<evidence type="ECO:0000313" key="2">
    <source>
        <dbReference type="EMBL" id="DAF54302.1"/>
    </source>
</evidence>
<evidence type="ECO:0000256" key="1">
    <source>
        <dbReference type="SAM" id="MobiDB-lite"/>
    </source>
</evidence>